<accession>A0A0F9HDR7</accession>
<organism evidence="1">
    <name type="scientific">marine sediment metagenome</name>
    <dbReference type="NCBI Taxonomy" id="412755"/>
    <lineage>
        <taxon>unclassified sequences</taxon>
        <taxon>metagenomes</taxon>
        <taxon>ecological metagenomes</taxon>
    </lineage>
</organism>
<sequence>MKSYQVPYFQGLEQISAKLALGFGPDRLQIRAEDLPLIKAWLIGKGYKISAEYPLSFTVNKRLRSATLYQAVAVTQEILSEPMDF</sequence>
<proteinExistence type="predicted"/>
<name>A0A0F9HDR7_9ZZZZ</name>
<dbReference type="AlphaFoldDB" id="A0A0F9HDR7"/>
<dbReference type="EMBL" id="LAZR01015361">
    <property type="protein sequence ID" value="KKM13526.1"/>
    <property type="molecule type" value="Genomic_DNA"/>
</dbReference>
<reference evidence="1" key="1">
    <citation type="journal article" date="2015" name="Nature">
        <title>Complex archaea that bridge the gap between prokaryotes and eukaryotes.</title>
        <authorList>
            <person name="Spang A."/>
            <person name="Saw J.H."/>
            <person name="Jorgensen S.L."/>
            <person name="Zaremba-Niedzwiedzka K."/>
            <person name="Martijn J."/>
            <person name="Lind A.E."/>
            <person name="van Eijk R."/>
            <person name="Schleper C."/>
            <person name="Guy L."/>
            <person name="Ettema T.J."/>
        </authorList>
    </citation>
    <scope>NUCLEOTIDE SEQUENCE</scope>
</reference>
<protein>
    <submittedName>
        <fullName evidence="1">Uncharacterized protein</fullName>
    </submittedName>
</protein>
<comment type="caution">
    <text evidence="1">The sequence shown here is derived from an EMBL/GenBank/DDBJ whole genome shotgun (WGS) entry which is preliminary data.</text>
</comment>
<evidence type="ECO:0000313" key="1">
    <source>
        <dbReference type="EMBL" id="KKM13526.1"/>
    </source>
</evidence>
<gene>
    <name evidence="1" type="ORF">LCGC14_1715370</name>
</gene>